<keyword evidence="1" id="KW-0175">Coiled coil</keyword>
<feature type="coiled-coil region" evidence="1">
    <location>
        <begin position="7"/>
        <end position="46"/>
    </location>
</feature>
<feature type="non-terminal residue" evidence="2">
    <location>
        <position position="1"/>
    </location>
</feature>
<accession>A0ABV0S1G4</accession>
<sequence>RQNEEESRTLKEQLKEWHRLRHDLERARLLLELIRKREKLKREEIKLHETILEMQLTPFSILLRVLLDQLQAKDQAKIFNQPVDVNEVIYKRCLNMFSYFQGSCRC</sequence>
<gene>
    <name evidence="2" type="primary">BRPF1_2</name>
    <name evidence="2" type="ORF">XENOCAPTIV_003675</name>
</gene>
<evidence type="ECO:0000256" key="1">
    <source>
        <dbReference type="SAM" id="Coils"/>
    </source>
</evidence>
<keyword evidence="3" id="KW-1185">Reference proteome</keyword>
<organism evidence="2 3">
    <name type="scientific">Xenoophorus captivus</name>
    <dbReference type="NCBI Taxonomy" id="1517983"/>
    <lineage>
        <taxon>Eukaryota</taxon>
        <taxon>Metazoa</taxon>
        <taxon>Chordata</taxon>
        <taxon>Craniata</taxon>
        <taxon>Vertebrata</taxon>
        <taxon>Euteleostomi</taxon>
        <taxon>Actinopterygii</taxon>
        <taxon>Neopterygii</taxon>
        <taxon>Teleostei</taxon>
        <taxon>Neoteleostei</taxon>
        <taxon>Acanthomorphata</taxon>
        <taxon>Ovalentaria</taxon>
        <taxon>Atherinomorphae</taxon>
        <taxon>Cyprinodontiformes</taxon>
        <taxon>Goodeidae</taxon>
        <taxon>Xenoophorus</taxon>
    </lineage>
</organism>
<evidence type="ECO:0000313" key="2">
    <source>
        <dbReference type="EMBL" id="MEQ2214115.1"/>
    </source>
</evidence>
<dbReference type="EMBL" id="JAHRIN010067233">
    <property type="protein sequence ID" value="MEQ2214115.1"/>
    <property type="molecule type" value="Genomic_DNA"/>
</dbReference>
<reference evidence="2 3" key="1">
    <citation type="submission" date="2021-06" db="EMBL/GenBank/DDBJ databases">
        <authorList>
            <person name="Palmer J.M."/>
        </authorList>
    </citation>
    <scope>NUCLEOTIDE SEQUENCE [LARGE SCALE GENOMIC DNA]</scope>
    <source>
        <strain evidence="2 3">XC_2019</strain>
        <tissue evidence="2">Muscle</tissue>
    </source>
</reference>
<proteinExistence type="predicted"/>
<comment type="caution">
    <text evidence="2">The sequence shown here is derived from an EMBL/GenBank/DDBJ whole genome shotgun (WGS) entry which is preliminary data.</text>
</comment>
<name>A0ABV0S1G4_9TELE</name>
<dbReference type="Proteomes" id="UP001434883">
    <property type="component" value="Unassembled WGS sequence"/>
</dbReference>
<evidence type="ECO:0000313" key="3">
    <source>
        <dbReference type="Proteomes" id="UP001434883"/>
    </source>
</evidence>
<protein>
    <submittedName>
        <fullName evidence="2">Bromodomain and PHD finger-containing protein 1</fullName>
    </submittedName>
</protein>